<evidence type="ECO:0000256" key="9">
    <source>
        <dbReference type="HAMAP-Rule" id="MF_00135"/>
    </source>
</evidence>
<evidence type="ECO:0000256" key="3">
    <source>
        <dbReference type="ARBA" id="ARBA00012572"/>
    </source>
</evidence>
<keyword evidence="6 9" id="KW-0822">Tryptophan biosynthesis</keyword>
<evidence type="ECO:0000256" key="7">
    <source>
        <dbReference type="ARBA" id="ARBA00023141"/>
    </source>
</evidence>
<comment type="catalytic activity">
    <reaction evidence="1 9">
        <text>N-(5-phospho-beta-D-ribosyl)anthranilate = 1-(2-carboxyphenylamino)-1-deoxy-D-ribulose 5-phosphate</text>
        <dbReference type="Rhea" id="RHEA:21540"/>
        <dbReference type="ChEBI" id="CHEBI:18277"/>
        <dbReference type="ChEBI" id="CHEBI:58613"/>
        <dbReference type="EC" id="5.3.1.24"/>
    </reaction>
</comment>
<dbReference type="EMBL" id="BAABAU010000004">
    <property type="protein sequence ID" value="GAA4267319.1"/>
    <property type="molecule type" value="Genomic_DNA"/>
</dbReference>
<evidence type="ECO:0000256" key="4">
    <source>
        <dbReference type="ARBA" id="ARBA00022272"/>
    </source>
</evidence>
<keyword evidence="8 9" id="KW-0413">Isomerase</keyword>
<dbReference type="PANTHER" id="PTHR42894:SF1">
    <property type="entry name" value="N-(5'-PHOSPHORIBOSYL)ANTHRANILATE ISOMERASE"/>
    <property type="match status" value="1"/>
</dbReference>
<dbReference type="RefSeq" id="WP_344797510.1">
    <property type="nucleotide sequence ID" value="NZ_BAABAU010000004.1"/>
</dbReference>
<accession>A0ABP8E546</accession>
<dbReference type="InterPro" id="IPR044643">
    <property type="entry name" value="TrpF_fam"/>
</dbReference>
<dbReference type="HAMAP" id="MF_00135">
    <property type="entry name" value="PRAI"/>
    <property type="match status" value="1"/>
</dbReference>
<keyword evidence="5 9" id="KW-0028">Amino-acid biosynthesis</keyword>
<feature type="domain" description="N-(5'phosphoribosyl) anthranilate isomerase (PRAI)" evidence="10">
    <location>
        <begin position="3"/>
        <end position="198"/>
    </location>
</feature>
<proteinExistence type="inferred from homology"/>
<dbReference type="CDD" id="cd00405">
    <property type="entry name" value="PRAI"/>
    <property type="match status" value="1"/>
</dbReference>
<keyword evidence="7 9" id="KW-0057">Aromatic amino acid biosynthesis</keyword>
<dbReference type="Proteomes" id="UP001501594">
    <property type="component" value="Unassembled WGS sequence"/>
</dbReference>
<evidence type="ECO:0000256" key="6">
    <source>
        <dbReference type="ARBA" id="ARBA00022822"/>
    </source>
</evidence>
<reference evidence="12" key="1">
    <citation type="journal article" date="2019" name="Int. J. Syst. Evol. Microbiol.">
        <title>The Global Catalogue of Microorganisms (GCM) 10K type strain sequencing project: providing services to taxonomists for standard genome sequencing and annotation.</title>
        <authorList>
            <consortium name="The Broad Institute Genomics Platform"/>
            <consortium name="The Broad Institute Genome Sequencing Center for Infectious Disease"/>
            <person name="Wu L."/>
            <person name="Ma J."/>
        </authorList>
    </citation>
    <scope>NUCLEOTIDE SEQUENCE [LARGE SCALE GENOMIC DNA]</scope>
    <source>
        <strain evidence="12">JCM 17442</strain>
    </source>
</reference>
<protein>
    <recommendedName>
        <fullName evidence="4 9">N-(5'-phosphoribosyl)anthranilate isomerase</fullName>
        <shortName evidence="9">PRAI</shortName>
        <ecNumber evidence="3 9">5.3.1.24</ecNumber>
    </recommendedName>
</protein>
<comment type="similarity">
    <text evidence="9">Belongs to the TrpF family.</text>
</comment>
<dbReference type="InterPro" id="IPR011060">
    <property type="entry name" value="RibuloseP-bd_barrel"/>
</dbReference>
<evidence type="ECO:0000313" key="11">
    <source>
        <dbReference type="EMBL" id="GAA4267319.1"/>
    </source>
</evidence>
<evidence type="ECO:0000256" key="1">
    <source>
        <dbReference type="ARBA" id="ARBA00001164"/>
    </source>
</evidence>
<evidence type="ECO:0000256" key="2">
    <source>
        <dbReference type="ARBA" id="ARBA00004664"/>
    </source>
</evidence>
<evidence type="ECO:0000256" key="5">
    <source>
        <dbReference type="ARBA" id="ARBA00022605"/>
    </source>
</evidence>
<gene>
    <name evidence="9" type="primary">trpF</name>
    <name evidence="11" type="ORF">GCM10022256_29310</name>
</gene>
<dbReference type="Gene3D" id="3.20.20.70">
    <property type="entry name" value="Aldolase class I"/>
    <property type="match status" value="1"/>
</dbReference>
<dbReference type="InterPro" id="IPR001240">
    <property type="entry name" value="PRAI_dom"/>
</dbReference>
<dbReference type="SUPFAM" id="SSF51366">
    <property type="entry name" value="Ribulose-phoshate binding barrel"/>
    <property type="match status" value="1"/>
</dbReference>
<sequence>MWIKICGLSTPETVDVAVEAGTDAVGFVFAPGSPRAVTAETAAALVARVPAGVETVGVFRNQSADEVVRLARDGGVGVVQLHGDETPEVFDEVRAAGFSVIRALGAARWSSEPQDHASAFGETRLLLDAPDPGAGSTFDEAVLGGSTPPAGWILAGGLTPANVARLVATLEPAGVDVSSGVESSRGVKSPALIREFIRAARAARDAGADRSV</sequence>
<evidence type="ECO:0000259" key="10">
    <source>
        <dbReference type="Pfam" id="PF00697"/>
    </source>
</evidence>
<dbReference type="GO" id="GO:0016853">
    <property type="term" value="F:isomerase activity"/>
    <property type="evidence" value="ECO:0007669"/>
    <property type="project" value="UniProtKB-KW"/>
</dbReference>
<keyword evidence="12" id="KW-1185">Reference proteome</keyword>
<evidence type="ECO:0000256" key="8">
    <source>
        <dbReference type="ARBA" id="ARBA00023235"/>
    </source>
</evidence>
<dbReference type="EC" id="5.3.1.24" evidence="3 9"/>
<dbReference type="InterPro" id="IPR013785">
    <property type="entry name" value="Aldolase_TIM"/>
</dbReference>
<comment type="caution">
    <text evidence="11">The sequence shown here is derived from an EMBL/GenBank/DDBJ whole genome shotgun (WGS) entry which is preliminary data.</text>
</comment>
<dbReference type="Pfam" id="PF00697">
    <property type="entry name" value="PRAI"/>
    <property type="match status" value="1"/>
</dbReference>
<evidence type="ECO:0000313" key="12">
    <source>
        <dbReference type="Proteomes" id="UP001501594"/>
    </source>
</evidence>
<comment type="pathway">
    <text evidence="2 9">Amino-acid biosynthesis; L-tryptophan biosynthesis; L-tryptophan from chorismate: step 3/5.</text>
</comment>
<organism evidence="11 12">
    <name type="scientific">Frondihabitans peucedani</name>
    <dbReference type="NCBI Taxonomy" id="598626"/>
    <lineage>
        <taxon>Bacteria</taxon>
        <taxon>Bacillati</taxon>
        <taxon>Actinomycetota</taxon>
        <taxon>Actinomycetes</taxon>
        <taxon>Micrococcales</taxon>
        <taxon>Microbacteriaceae</taxon>
        <taxon>Frondihabitans</taxon>
    </lineage>
</organism>
<dbReference type="PANTHER" id="PTHR42894">
    <property type="entry name" value="N-(5'-PHOSPHORIBOSYL)ANTHRANILATE ISOMERASE"/>
    <property type="match status" value="1"/>
</dbReference>
<name>A0ABP8E546_9MICO</name>